<feature type="compositionally biased region" description="Polar residues" evidence="2">
    <location>
        <begin position="224"/>
        <end position="234"/>
    </location>
</feature>
<evidence type="ECO:0000256" key="4">
    <source>
        <dbReference type="SAM" id="SignalP"/>
    </source>
</evidence>
<dbReference type="InterPro" id="IPR035914">
    <property type="entry name" value="Sperma_CUB_dom_sf"/>
</dbReference>
<dbReference type="InterPro" id="IPR000859">
    <property type="entry name" value="CUB_dom"/>
</dbReference>
<keyword evidence="3" id="KW-0472">Membrane</keyword>
<keyword evidence="1" id="KW-1015">Disulfide bond</keyword>
<sequence>MKVFFLVLVVLFVKESNSSCEDQTNTNLRVLAMKRESRTICSWNITAPEFNRVWVRISVLDSKEENSTVCPNYLKLEEIKDNQRSLLKRYCTPVDRDYIKSNSSKILVTAYNIKFKISWNGFERKKKTGVDADENHAVTEKTIAQTTNSVNEDKTSHASYNERNFLVIGSSFGLLMVCVIGFVIKKRCCNRSYFPANHEIYKMNNMQTNTKIELDDHEKLKMATQGNGTINLQKSSKKTERNSKVCNSKINGIDEKNKTDGKSQTQGRRWGKKENHPTNRRRERPGSSKEEQIYSNTNFTDVEKDNYWCLETPYVNHLQKEVFRDVNEKTNQDACHSSTSSLDSEDYVNMN</sequence>
<dbReference type="Gene3D" id="2.60.120.290">
    <property type="entry name" value="Spermadhesin, CUB domain"/>
    <property type="match status" value="1"/>
</dbReference>
<dbReference type="Pfam" id="PF00431">
    <property type="entry name" value="CUB"/>
    <property type="match status" value="1"/>
</dbReference>
<feature type="region of interest" description="Disordered" evidence="2">
    <location>
        <begin position="331"/>
        <end position="351"/>
    </location>
</feature>
<feature type="domain" description="CUB" evidence="5">
    <location>
        <begin position="36"/>
        <end position="122"/>
    </location>
</feature>
<evidence type="ECO:0000313" key="7">
    <source>
        <dbReference type="Proteomes" id="UP000005408"/>
    </source>
</evidence>
<feature type="compositionally biased region" description="Basic and acidic residues" evidence="2">
    <location>
        <begin position="252"/>
        <end position="261"/>
    </location>
</feature>
<keyword evidence="3" id="KW-0812">Transmembrane</keyword>
<accession>A0A8W8N5Y6</accession>
<keyword evidence="3" id="KW-1133">Transmembrane helix</keyword>
<keyword evidence="7" id="KW-1185">Reference proteome</keyword>
<dbReference type="AlphaFoldDB" id="A0A8W8N5Y6"/>
<reference evidence="6" key="1">
    <citation type="submission" date="2022-08" db="UniProtKB">
        <authorList>
            <consortium name="EnsemblMetazoa"/>
        </authorList>
    </citation>
    <scope>IDENTIFICATION</scope>
    <source>
        <strain evidence="6">05x7-T-G4-1.051#20</strain>
    </source>
</reference>
<feature type="compositionally biased region" description="Polar residues" evidence="2">
    <location>
        <begin position="332"/>
        <end position="342"/>
    </location>
</feature>
<evidence type="ECO:0000256" key="3">
    <source>
        <dbReference type="SAM" id="Phobius"/>
    </source>
</evidence>
<feature type="region of interest" description="Disordered" evidence="2">
    <location>
        <begin position="223"/>
        <end position="297"/>
    </location>
</feature>
<dbReference type="Proteomes" id="UP000005408">
    <property type="component" value="Unassembled WGS sequence"/>
</dbReference>
<evidence type="ECO:0000259" key="5">
    <source>
        <dbReference type="Pfam" id="PF00431"/>
    </source>
</evidence>
<feature type="signal peptide" evidence="4">
    <location>
        <begin position="1"/>
        <end position="18"/>
    </location>
</feature>
<feature type="chain" id="PRO_5036463005" description="CUB domain-containing protein" evidence="4">
    <location>
        <begin position="19"/>
        <end position="351"/>
    </location>
</feature>
<evidence type="ECO:0000256" key="1">
    <source>
        <dbReference type="ARBA" id="ARBA00023157"/>
    </source>
</evidence>
<dbReference type="EnsemblMetazoa" id="G4417.1">
    <property type="protein sequence ID" value="G4417.1:cds"/>
    <property type="gene ID" value="G4417"/>
</dbReference>
<evidence type="ECO:0000313" key="6">
    <source>
        <dbReference type="EnsemblMetazoa" id="G4417.1:cds"/>
    </source>
</evidence>
<dbReference type="OrthoDB" id="10656165at2759"/>
<feature type="transmembrane region" description="Helical" evidence="3">
    <location>
        <begin position="165"/>
        <end position="184"/>
    </location>
</feature>
<proteinExistence type="predicted"/>
<keyword evidence="4" id="KW-0732">Signal</keyword>
<evidence type="ECO:0000256" key="2">
    <source>
        <dbReference type="SAM" id="MobiDB-lite"/>
    </source>
</evidence>
<dbReference type="SUPFAM" id="SSF49854">
    <property type="entry name" value="Spermadhesin, CUB domain"/>
    <property type="match status" value="1"/>
</dbReference>
<organism evidence="6 7">
    <name type="scientific">Magallana gigas</name>
    <name type="common">Pacific oyster</name>
    <name type="synonym">Crassostrea gigas</name>
    <dbReference type="NCBI Taxonomy" id="29159"/>
    <lineage>
        <taxon>Eukaryota</taxon>
        <taxon>Metazoa</taxon>
        <taxon>Spiralia</taxon>
        <taxon>Lophotrochozoa</taxon>
        <taxon>Mollusca</taxon>
        <taxon>Bivalvia</taxon>
        <taxon>Autobranchia</taxon>
        <taxon>Pteriomorphia</taxon>
        <taxon>Ostreida</taxon>
        <taxon>Ostreoidea</taxon>
        <taxon>Ostreidae</taxon>
        <taxon>Magallana</taxon>
    </lineage>
</organism>
<protein>
    <recommendedName>
        <fullName evidence="5">CUB domain-containing protein</fullName>
    </recommendedName>
</protein>
<name>A0A8W8N5Y6_MAGGI</name>